<reference evidence="2 3" key="1">
    <citation type="journal article" date="2012" name="J. Bacteriol.">
        <title>Genome Sequence of Gallaecimonas xiamenensis Type Strain 3-C-1.</title>
        <authorList>
            <person name="Lai Q."/>
            <person name="Wang L."/>
            <person name="Wang W."/>
            <person name="Shao Z."/>
        </authorList>
    </citation>
    <scope>NUCLEOTIDE SEQUENCE [LARGE SCALE GENOMIC DNA]</scope>
    <source>
        <strain evidence="2 3">3-C-1</strain>
    </source>
</reference>
<sequence>MKGKLLGLVLVVAGAGLAFWGYQESQTFNKTIAAELTGELDSRTMTLYIAGAVCMVLGLVGLLRK</sequence>
<evidence type="ECO:0000313" key="2">
    <source>
        <dbReference type="EMBL" id="EKE67753.1"/>
    </source>
</evidence>
<evidence type="ECO:0000256" key="1">
    <source>
        <dbReference type="SAM" id="Phobius"/>
    </source>
</evidence>
<keyword evidence="3" id="KW-1185">Reference proteome</keyword>
<gene>
    <name evidence="2" type="ORF">B3C1_18091</name>
</gene>
<dbReference type="RefSeq" id="WP_008486617.1">
    <property type="nucleotide sequence ID" value="NZ_AMRI01000037.1"/>
</dbReference>
<keyword evidence="1" id="KW-0812">Transmembrane</keyword>
<proteinExistence type="predicted"/>
<name>K2IY46_9GAMM</name>
<organism evidence="2 3">
    <name type="scientific">Gallaecimonas xiamenensis 3-C-1</name>
    <dbReference type="NCBI Taxonomy" id="745411"/>
    <lineage>
        <taxon>Bacteria</taxon>
        <taxon>Pseudomonadati</taxon>
        <taxon>Pseudomonadota</taxon>
        <taxon>Gammaproteobacteria</taxon>
        <taxon>Enterobacterales</taxon>
        <taxon>Gallaecimonadaceae</taxon>
        <taxon>Gallaecimonas</taxon>
    </lineage>
</organism>
<dbReference type="Pfam" id="PF11381">
    <property type="entry name" value="DUF3185"/>
    <property type="match status" value="1"/>
</dbReference>
<dbReference type="InterPro" id="IPR021521">
    <property type="entry name" value="DUF3185"/>
</dbReference>
<dbReference type="OrthoDB" id="9918516at2"/>
<dbReference type="STRING" id="745411.B3C1_18091"/>
<dbReference type="Proteomes" id="UP000006755">
    <property type="component" value="Unassembled WGS sequence"/>
</dbReference>
<keyword evidence="1" id="KW-0472">Membrane</keyword>
<protein>
    <recommendedName>
        <fullName evidence="4">DUF3185 family protein</fullName>
    </recommendedName>
</protein>
<keyword evidence="1" id="KW-1133">Transmembrane helix</keyword>
<dbReference type="AlphaFoldDB" id="K2IY46"/>
<accession>K2IY46</accession>
<dbReference type="EMBL" id="AMRI01000037">
    <property type="protein sequence ID" value="EKE67753.1"/>
    <property type="molecule type" value="Genomic_DNA"/>
</dbReference>
<evidence type="ECO:0000313" key="3">
    <source>
        <dbReference type="Proteomes" id="UP000006755"/>
    </source>
</evidence>
<feature type="transmembrane region" description="Helical" evidence="1">
    <location>
        <begin position="45"/>
        <end position="63"/>
    </location>
</feature>
<evidence type="ECO:0008006" key="4">
    <source>
        <dbReference type="Google" id="ProtNLM"/>
    </source>
</evidence>
<comment type="caution">
    <text evidence="2">The sequence shown here is derived from an EMBL/GenBank/DDBJ whole genome shotgun (WGS) entry which is preliminary data.</text>
</comment>